<feature type="transmembrane region" description="Helical" evidence="11">
    <location>
        <begin position="1132"/>
        <end position="1150"/>
    </location>
</feature>
<dbReference type="PANTHER" id="PTHR13145:SF0">
    <property type="entry name" value="E3 UBIQUITIN-PROTEIN LIGASE MARCHF6"/>
    <property type="match status" value="1"/>
</dbReference>
<feature type="compositionally biased region" description="Acidic residues" evidence="10">
    <location>
        <begin position="471"/>
        <end position="486"/>
    </location>
</feature>
<organism evidence="13 14">
    <name type="scientific">Parascedosporium putredinis</name>
    <dbReference type="NCBI Taxonomy" id="1442378"/>
    <lineage>
        <taxon>Eukaryota</taxon>
        <taxon>Fungi</taxon>
        <taxon>Dikarya</taxon>
        <taxon>Ascomycota</taxon>
        <taxon>Pezizomycotina</taxon>
        <taxon>Sordariomycetes</taxon>
        <taxon>Hypocreomycetidae</taxon>
        <taxon>Microascales</taxon>
        <taxon>Microascaceae</taxon>
        <taxon>Parascedosporium</taxon>
    </lineage>
</organism>
<feature type="domain" description="E3 ubiquitin-protein ligase MARCHF6-like C-terminal" evidence="12">
    <location>
        <begin position="1177"/>
        <end position="1375"/>
    </location>
</feature>
<feature type="transmembrane region" description="Helical" evidence="11">
    <location>
        <begin position="530"/>
        <end position="551"/>
    </location>
</feature>
<keyword evidence="14" id="KW-1185">Reference proteome</keyword>
<reference evidence="13" key="1">
    <citation type="submission" date="2022-11" db="EMBL/GenBank/DDBJ databases">
        <authorList>
            <person name="Scott C."/>
            <person name="Bruce N."/>
        </authorList>
    </citation>
    <scope>NUCLEOTIDE SEQUENCE</scope>
</reference>
<feature type="transmembrane region" description="Helical" evidence="11">
    <location>
        <begin position="24"/>
        <end position="43"/>
    </location>
</feature>
<dbReference type="GO" id="GO:0061630">
    <property type="term" value="F:ubiquitin protein ligase activity"/>
    <property type="evidence" value="ECO:0007669"/>
    <property type="project" value="UniProtKB-EC"/>
</dbReference>
<evidence type="ECO:0000256" key="11">
    <source>
        <dbReference type="SAM" id="Phobius"/>
    </source>
</evidence>
<feature type="transmembrane region" description="Helical" evidence="11">
    <location>
        <begin position="154"/>
        <end position="178"/>
    </location>
</feature>
<dbReference type="GO" id="GO:0036503">
    <property type="term" value="P:ERAD pathway"/>
    <property type="evidence" value="ECO:0007669"/>
    <property type="project" value="TreeGrafter"/>
</dbReference>
<proteinExistence type="predicted"/>
<comment type="catalytic activity">
    <reaction evidence="1">
        <text>S-ubiquitinyl-[E2 ubiquitin-conjugating enzyme]-L-cysteine + [acceptor protein]-L-lysine = [E2 ubiquitin-conjugating enzyme]-L-cysteine + N(6)-ubiquitinyl-[acceptor protein]-L-lysine.</text>
        <dbReference type="EC" id="2.3.2.27"/>
    </reaction>
</comment>
<evidence type="ECO:0000313" key="14">
    <source>
        <dbReference type="Proteomes" id="UP000838763"/>
    </source>
</evidence>
<evidence type="ECO:0000256" key="7">
    <source>
        <dbReference type="ARBA" id="ARBA00022786"/>
    </source>
</evidence>
<protein>
    <recommendedName>
        <fullName evidence="4">RING-type E3 ubiquitin transferase</fullName>
        <ecNumber evidence="4">2.3.2.27</ecNumber>
    </recommendedName>
</protein>
<keyword evidence="7" id="KW-0833">Ubl conjugation pathway</keyword>
<dbReference type="Pfam" id="PF23113">
    <property type="entry name" value="MARCHF6_C"/>
    <property type="match status" value="1"/>
</dbReference>
<evidence type="ECO:0000256" key="3">
    <source>
        <dbReference type="ARBA" id="ARBA00004906"/>
    </source>
</evidence>
<keyword evidence="5" id="KW-0808">Transferase</keyword>
<dbReference type="PANTHER" id="PTHR13145">
    <property type="entry name" value="SSM4 PROTEIN"/>
    <property type="match status" value="1"/>
</dbReference>
<keyword evidence="9 11" id="KW-0472">Membrane</keyword>
<evidence type="ECO:0000313" key="13">
    <source>
        <dbReference type="EMBL" id="CAI4217606.1"/>
    </source>
</evidence>
<evidence type="ECO:0000259" key="12">
    <source>
        <dbReference type="Pfam" id="PF23113"/>
    </source>
</evidence>
<keyword evidence="6 11" id="KW-0812">Transmembrane</keyword>
<evidence type="ECO:0000256" key="8">
    <source>
        <dbReference type="ARBA" id="ARBA00022989"/>
    </source>
</evidence>
<feature type="transmembrane region" description="Helical" evidence="11">
    <location>
        <begin position="1346"/>
        <end position="1374"/>
    </location>
</feature>
<feature type="transmembrane region" description="Helical" evidence="11">
    <location>
        <begin position="901"/>
        <end position="923"/>
    </location>
</feature>
<dbReference type="InterPro" id="IPR056521">
    <property type="entry name" value="MARCHF6-like_C"/>
</dbReference>
<comment type="subcellular location">
    <subcellularLocation>
        <location evidence="2">Membrane</location>
        <topology evidence="2">Multi-pass membrane protein</topology>
    </subcellularLocation>
</comment>
<evidence type="ECO:0000256" key="10">
    <source>
        <dbReference type="SAM" id="MobiDB-lite"/>
    </source>
</evidence>
<evidence type="ECO:0000256" key="1">
    <source>
        <dbReference type="ARBA" id="ARBA00000900"/>
    </source>
</evidence>
<sequence length="1386" mass="152274">MPSNLPVHVFITHMTKYILSNLVVWLRALLVGCVWLCWLPYLMRRMWSLLFWLSDEGLGSLLLAKTAGSSSVTNATLDAIESANATSSLFDNATSIQDAASAIVTSALNGSATDPTSDIAAEPTRLFLFLLKAIFPPNVSFLRNLTRQPAINRFIIMVLEGQIITVLVIVCFILIILVRDYVVQQQPEINMRAAFAGQEVARLDEPTLSQMLSHIAEGHRTRRTSAMDAARPPKLAQQQHYLRVYREANGDPEVIMRLLREESVRNRTQARTPEIVNGHQHPEASNNSGSSSIAAATSSRQGSGERVPTQETYGDRSGMDDVFGPAMSRSSEEMEGRDSMSSRARSKQPVWPEQQEEFLPVDDATGEHDDEDLASYSRRRAVSDGPQPHRHEFSGTFGGSDREDAFEDDEDGEAARSDIFNDHAEERDQGVAQEINVEAAPAGPAPPAPNADFFWGGIEPPTEDELRAAEAEDEDLDDDDAAEDIGVDNGEPGEAGEAGAQALDQDALDDIEDFEGIMELIGMRGPIAGLFQNAVFCACLVFVAIFVCIFLPYNLGRTAICIAANPMRLVRMLFSAAKFIQDLTAVIAGALSWATLSALSVLSRVTGQNARMDSVGSSITYTWELTANASSRLSSGFFDDFPFHASEIQNFSAVSHGALLELKAHVVGVAMTLWNTAAFTVESPVSEVASTVLSNGTYLAGLAKNMTVTAATSILTPGSWIIDLNTAAPVQIDPALASWSGSDRFWAILAGYLSFASLATLYVTRGAPLSSGQLGQDWEASLVDLINQASGVTKVILIIGIEMLVFPLYCGLLMDAALLPLFEHATIRSRYDFSVNYPLTSIFVHWFVGTGYMFHFALFVSMCRKIMRNGVLYFIRDPDDPEFHPVRDVLERNFFTQLRKIMFSALVYGGLVVVCLGGVVWSLSFASTVLPIHYSSNEPVLEFPVDLLFYNFLMPLAVRVLRPSDALHAMYTWWFKQCARMLRLTWFLFGQRQVDEEGKLLLPKNSPYKSLPWYRKQFLRLDGENNVVPKTWNDLINDLLNPDPSSSSTVGSLTKTKRKLVREGQLRRDGRFVRTPASDQVRIPKGRRVFLEVHEISQIPLPTAPHLEQYFTDQYQLVYLPPTSGHVRTNDIYAFSIGIYVLGTIGYSVLRAQALSTKIRAWATAGLGALYEPGAPKQVATVVLHGVQLVYTYLNVFVFFPLLASALIELYLIIPLHTYMSPPKAPVMTGADAVPDVGAALAAANSIHTIRAVQAWTLGLLYLKLATRVLRSSFAGTRLANASQAVFRRGWLRPDVKVLTRAFVIPAIALCVIAVAAPPVVIVPLIKRVLVAAGAFDRLSDDPVSMALIYRLSFLSAALVALSSTMVWSLVGVFRGGSRESGTRHT</sequence>
<feature type="transmembrane region" description="Helical" evidence="11">
    <location>
        <begin position="1298"/>
        <end position="1326"/>
    </location>
</feature>
<evidence type="ECO:0000256" key="6">
    <source>
        <dbReference type="ARBA" id="ARBA00022692"/>
    </source>
</evidence>
<evidence type="ECO:0000256" key="4">
    <source>
        <dbReference type="ARBA" id="ARBA00012483"/>
    </source>
</evidence>
<feature type="transmembrane region" description="Helical" evidence="11">
    <location>
        <begin position="1193"/>
        <end position="1214"/>
    </location>
</feature>
<feature type="compositionally biased region" description="Low complexity" evidence="10">
    <location>
        <begin position="284"/>
        <end position="299"/>
    </location>
</feature>
<name>A0A9P1H8T1_9PEZI</name>
<accession>A0A9P1H8T1</accession>
<feature type="region of interest" description="Disordered" evidence="10">
    <location>
        <begin position="265"/>
        <end position="417"/>
    </location>
</feature>
<feature type="transmembrane region" description="Helical" evidence="11">
    <location>
        <begin position="842"/>
        <end position="860"/>
    </location>
</feature>
<feature type="transmembrane region" description="Helical" evidence="11">
    <location>
        <begin position="795"/>
        <end position="822"/>
    </location>
</feature>
<dbReference type="GO" id="GO:0005789">
    <property type="term" value="C:endoplasmic reticulum membrane"/>
    <property type="evidence" value="ECO:0007669"/>
    <property type="project" value="TreeGrafter"/>
</dbReference>
<dbReference type="Proteomes" id="UP000838763">
    <property type="component" value="Unassembled WGS sequence"/>
</dbReference>
<evidence type="ECO:0000256" key="2">
    <source>
        <dbReference type="ARBA" id="ARBA00004141"/>
    </source>
</evidence>
<gene>
    <name evidence="13" type="ORF">PPNO1_LOCUS7212</name>
</gene>
<evidence type="ECO:0000256" key="5">
    <source>
        <dbReference type="ARBA" id="ARBA00022679"/>
    </source>
</evidence>
<feature type="transmembrane region" description="Helical" evidence="11">
    <location>
        <begin position="943"/>
        <end position="961"/>
    </location>
</feature>
<dbReference type="EC" id="2.3.2.27" evidence="4"/>
<dbReference type="OrthoDB" id="1108038at2759"/>
<feature type="region of interest" description="Disordered" evidence="10">
    <location>
        <begin position="465"/>
        <end position="497"/>
    </location>
</feature>
<keyword evidence="8 11" id="KW-1133">Transmembrane helix</keyword>
<feature type="compositionally biased region" description="Basic and acidic residues" evidence="10">
    <location>
        <begin position="330"/>
        <end position="340"/>
    </location>
</feature>
<evidence type="ECO:0000256" key="9">
    <source>
        <dbReference type="ARBA" id="ARBA00023136"/>
    </source>
</evidence>
<dbReference type="EMBL" id="CALLCH030000016">
    <property type="protein sequence ID" value="CAI4217606.1"/>
    <property type="molecule type" value="Genomic_DNA"/>
</dbReference>
<comment type="caution">
    <text evidence="13">The sequence shown here is derived from an EMBL/GenBank/DDBJ whole genome shotgun (WGS) entry which is preliminary data.</text>
</comment>
<comment type="pathway">
    <text evidence="3">Protein modification; protein ubiquitination.</text>
</comment>